<reference evidence="3" key="1">
    <citation type="submission" date="2025-08" db="UniProtKB">
        <authorList>
            <consortium name="RefSeq"/>
        </authorList>
    </citation>
    <scope>IDENTIFICATION</scope>
    <source>
        <tissue evidence="3">Leaves</tissue>
    </source>
</reference>
<dbReference type="SUPFAM" id="SSF56672">
    <property type="entry name" value="DNA/RNA polymerases"/>
    <property type="match status" value="1"/>
</dbReference>
<evidence type="ECO:0000313" key="2">
    <source>
        <dbReference type="Proteomes" id="UP000235220"/>
    </source>
</evidence>
<dbReference type="InterPro" id="IPR043502">
    <property type="entry name" value="DNA/RNA_pol_sf"/>
</dbReference>
<dbReference type="PANTHER" id="PTHR33116:SF80">
    <property type="entry name" value="REVERSE TRANSCRIPTASE ZINC-BINDING DOMAIN-CONTAINING PROTEIN"/>
    <property type="match status" value="1"/>
</dbReference>
<gene>
    <name evidence="3" type="primary">LOC118348725</name>
</gene>
<dbReference type="InParanoid" id="A0A6P9EHA8"/>
<feature type="domain" description="Reverse transcriptase" evidence="1">
    <location>
        <begin position="41"/>
        <end position="124"/>
    </location>
</feature>
<name>A0A6P9EHA8_JUGRE</name>
<dbReference type="Proteomes" id="UP000235220">
    <property type="component" value="Chromosome 1"/>
</dbReference>
<keyword evidence="2" id="KW-1185">Reference proteome</keyword>
<dbReference type="AlphaFoldDB" id="A0A6P9EHA8"/>
<sequence length="244" mass="28175">MVLDNGRIIEGVDIVHKEAANFFHNFLSENSGVPECDLSEKLVAHEQWAFIPGRSIFEIITLAQEMVHWLYKRNVGGNVMVKLDMAKAYDRVNWGFLLEVFRAFGFSDNFCRLIRQCVESPWFSIMRNETFTDDILIFVNGSKRSTKNLVHILETYEKWSGQIISKDKSALFMSKRISLIRKRGLLRLMGFKEGIFPVTYLGAPLVSGRLTSRIMELLIEKIRKKIAGWKMKLLLHGGRLILFT</sequence>
<dbReference type="InterPro" id="IPR000477">
    <property type="entry name" value="RT_dom"/>
</dbReference>
<evidence type="ECO:0000313" key="3">
    <source>
        <dbReference type="RefSeq" id="XP_035546844.1"/>
    </source>
</evidence>
<protein>
    <submittedName>
        <fullName evidence="3">Uncharacterized protein LOC118348725</fullName>
    </submittedName>
</protein>
<dbReference type="OrthoDB" id="1934719at2759"/>
<dbReference type="KEGG" id="jre:118348725"/>
<organism evidence="2 3">
    <name type="scientific">Juglans regia</name>
    <name type="common">English walnut</name>
    <dbReference type="NCBI Taxonomy" id="51240"/>
    <lineage>
        <taxon>Eukaryota</taxon>
        <taxon>Viridiplantae</taxon>
        <taxon>Streptophyta</taxon>
        <taxon>Embryophyta</taxon>
        <taxon>Tracheophyta</taxon>
        <taxon>Spermatophyta</taxon>
        <taxon>Magnoliopsida</taxon>
        <taxon>eudicotyledons</taxon>
        <taxon>Gunneridae</taxon>
        <taxon>Pentapetalae</taxon>
        <taxon>rosids</taxon>
        <taxon>fabids</taxon>
        <taxon>Fagales</taxon>
        <taxon>Juglandaceae</taxon>
        <taxon>Juglans</taxon>
    </lineage>
</organism>
<dbReference type="PANTHER" id="PTHR33116">
    <property type="entry name" value="REVERSE TRANSCRIPTASE ZINC-BINDING DOMAIN-CONTAINING PROTEIN-RELATED-RELATED"/>
    <property type="match status" value="1"/>
</dbReference>
<dbReference type="Pfam" id="PF00078">
    <property type="entry name" value="RVT_1"/>
    <property type="match status" value="1"/>
</dbReference>
<dbReference type="GeneID" id="118348725"/>
<dbReference type="RefSeq" id="XP_035546844.1">
    <property type="nucleotide sequence ID" value="XM_035690951.1"/>
</dbReference>
<proteinExistence type="predicted"/>
<evidence type="ECO:0000259" key="1">
    <source>
        <dbReference type="Pfam" id="PF00078"/>
    </source>
</evidence>
<accession>A0A6P9EHA8</accession>